<comment type="caution">
    <text evidence="7">The sequence shown here is derived from an EMBL/GenBank/DDBJ whole genome shotgun (WGS) entry which is preliminary data.</text>
</comment>
<protein>
    <recommendedName>
        <fullName evidence="6">VWFA domain-containing protein</fullName>
    </recommendedName>
</protein>
<evidence type="ECO:0000256" key="3">
    <source>
        <dbReference type="ARBA" id="ARBA00022729"/>
    </source>
</evidence>
<keyword evidence="4" id="KW-0175">Coiled coil</keyword>
<reference evidence="7" key="1">
    <citation type="submission" date="2021-02" db="EMBL/GenBank/DDBJ databases">
        <authorList>
            <person name="Nowell W R."/>
        </authorList>
    </citation>
    <scope>NUCLEOTIDE SEQUENCE</scope>
</reference>
<feature type="region of interest" description="Disordered" evidence="5">
    <location>
        <begin position="3177"/>
        <end position="3211"/>
    </location>
</feature>
<name>A0A815I2P8_9BILA</name>
<sequence length="4425" mass="508304">MKNAGQLPIRPHHIIQRIRTTLLKMEQFVPDKNTSEYDLNTLLQEPKQLQDLLDKFKMELNHVELSHIDLPSDQPIEPIHNEDLKLINSNLNVNDSENDYKNIQDNICNGIKTSQDKITLTQLINITDSQISSRTWTNAISLLQKSDDINELKTTLSVLNDDLAFQVERILATLKSTNTNQTTDTSTIMDDTVKGNILTAYSKFRYEQLKTDFSLISNYNGISQVTDKIIEWKKTIKINMLNIYECIEMLSKNLTITQNQLKNFTKNSVCVLLPIILRPEDLLCLFIPQYTNTIEDVCRKYNEFDLSLTTNQSIDPIQLININEFSSTIHIGLHQFFYDDNNTPLSDKQKHIPLFDKQKHIKLIGQATIAYVQKILDLCADPKIQLSMLVKISTGVYDLFPFHITLSLSLLILTDWSAACLKDFEKNLLKLNGRKTAEKEVIELQNKQSELDVTYRNLSELLEKVKEMVRIALLHFNTASTQHKNFAESELQKYIEEERRLTDELNRQQQKINKNEKELAIAIDNCEKQQQIEQDKWMHHLLTYFKQINKYINKCLQLTSQMTTGNSLEDIFETSTNTTQSQYSTKLLNISYDIGKTLLLQTFNSKTSLIRNEDIEQLNNTIEKIKETLDEILNHSVQLTDNDPMKNYLLYYCDLIQISISSLTNSLQSWQTYSKMLITDLMKNYTENNKRDTCCNLADWVYENCHTFIINIRSNTNNIDEIKNLAQDIYRRVMIDVTNMETFLTSREHKSIRSLYEYKRFILALLMTGCRYLQIQRGTMEPMDDLIKSIENNIEYRLPGTELGLLKLLERFELQLQTSTKSLLLQTIHTAFSYSTNPFGLVDDVSQSIKMFKKLVLSPGYMMTQMWHTVDTLVNNLSKSICANEHDILFSLCKDFQYIVEFEIIDETKFLDQCMQTDFQQRKKSLIESMSEKVDRLCTILIDNRPRLKKFCENLSNRWQLTLKEFLRGIIKSRKYHLHNKMEFNYKKTKSYVSLDSQDLLLTGIKQIIKAKNIILNNKPDKTKIEQQLYFQEIIYFLTIGGLDNMEIILTNTSIEHMDFALISNLYQSIVEVYEKGENVLFERCISYINVNNGINNATTIAFNLLDRIRQLEDNIYNNLLIFINQDIKNSLNQLRNINKELCLISEKIKHFESGWRNACNHFIQSRRSRSIRDSSIFVKGFNKVVSFFSSPSNDQSHLNKEDYIKIFNMTFNVLLNEDIHHYMQQHQNGHPSVHTISTQRYVTDLIELHNKYKNLLGLDPLDQSRFSPTVEYFELKATTSLPYINILFLKHDRNPSNGYIISLKIDNIRLHYWGFAVKTNLIEYIQFEIGDEYATKPIKWSDCYKETIKSYRSSYTIQFQRSNKKIYTINDISDNLPNSDHITSNQIERQIKDLESGLSTYFKSNDEEKQINDLHSTKILVSFNRKIDDMIKNLKIDEILYENNLTNIDDIMNFHKRLPIANTIKQCFQSFNELNDEFSKISSIRIISDDSINGRSDIHTQWSERMQNTFSNSQQCVIPVVNQLSQYTSDLCSLNVHLIVAYAWANVLTVNNTNNNSSTAKNFKLLNQEYDHICQICGNNRQLVEINNQIRTSANIIYRNTRRANNNRTEILYMLKTKINLDPAKLNDTFQYSQLGRDAHIWLYKSQDAQKIQCAPLKTSIDFGIALIDIHKHIIQKLIIHNPCENDIDIEIKPKTQLNSEFNVPTGKITIAAQNITEIDILYIPPNTENENSSIFSINLSENQSTLTELYVCGKVAVVDVELSTDIIDFGYCPCDGTVVEKYFDIKNSLSCPLNTVAQIQQETQSIPMKSMLTIQNEQLNLNPSTTTHFHVSLKPDNVEENIDREICLAINSPKYFKLIKVIGFIRQPKLMVSYQGQIVINNQSGQLSITDLYKSEERLISLEYLNDGEVEYTLSLSSELNLSTKALILSPGMKETVQINIAMNNISSRKTATININFMNINRSRLTLTIICELQTPNLRFPYEITKEIRIGQSADMEQLWMNTTRSIKPIECDILIKNLGRSVTNVKYIQILSSKDSTKILSSKFIVTPDKLLLNASTDKTVKCQYYPSDFRDFEPFIQFKYGDTITRIPYKLTFKIPILEILPKAFLDIGVINNGKTFTSPITFRNIGRNDLKIDATESLRKQSFITTLTLQPSSQTTSLNSPIRIFPQKSYDLTLMIDCEQIENHANHSQKIVELGEVTVVSKCDPVIDIDGKLSNREIKLVIIGHFSEYEPLKETGPEKSYWNDLRLLPSDWLRQVCSMDSNTTILNYISLVQITAMACICTPKLESLPITEDHYKDLCFKFQTQHDSREYARDLSIEQFSDEIKKKKAQIAVYKCYGLMIDQNQKAFFKWSNLFIDYFDNQLIKSQLFSVINSAENIDEAYVMQTYALLVSNLYESSNNITDYQQSLLLIDKMISQDSILNPILNLFSQYIHYLIYHKREGMTDIEKILFNLINKSNCELINLLSNDNEQLTINILFSFLSLDIQQDIKQLMLGNCETLIKCLMKIINRDNPYYPSMIAIQHRLTNWKKLDSSIKQSITNSLFNKNSKLLNILNDINNPAKFDQILDATIIIIEYFEQQRSNSTAISYRWIKDIFKKQFRGIISTALWDLRTIPAGQIDSLASQIERIYPRVGTYYNNYITDNLTKYNMKDYVDIIHKLISVKNDQWISIKQCLESFWKLLCLMSEDHISTELVFKEGCLFQYQYLKDDLWHKVHEKYTSLTKQLTWKDLIDLIDIIGTSNNPTVQLKKEHIQQFINIVQILKQETTILNVWDCTVKLCPFLLTNNECNDLNNKQIHIQTILSTLTSNISTHDLLSQVKSYVPLSLQNQIEAYNHLIQSHDILNDPAYLDDEQQFKLLDNLIPSWLTLSNIKCNKTKRLYDALSSILTSFYGLISSNEISYKEQLYTTALSSALCILANCRNNIRNFDIPNDEIISSKAVDQQSILNCIKKNLQNLSISVNTSQQTQLTSINNTTTTTSQQPPTPIQLTTQPIQTPFTEHGLNHLTESIQKFVSNINSSQDPLTTMNISLESSVKDLIDSYVILHKRVDYWYDIFITTNLLFYNRPNFGQISINKKFTNSIVEYGIQLFIRLTVIRRLLEPQFSIHGIQFLFKDLTKIEKCLTSLALQYSLELRSILQKLQIDISRLQNVDIKPPSKTLTLNKQAHLDPFSHSADGPIDHSPFESASKVTTSPSPTTTTPVDDEEFDSLISEDEWLKNIKNHNVMVDGKDKKPSDSSSIKHSTNTSVDRILQDMLNKQTKGGGGGTARGTSSPSVSTNTSTGSSDWQSEAENLAAQGVKLELSQKPFDDQIKNTNCLDLYKEAKEINKETFKSQLRTEELENRLDLSSMSEKDFTKWTYTKLAESQVIAQMIDTILDKFRSEQERLTSNLIEQHELQWCIMIDNSGSMSLHRTFIFGALVIIMEVLRKLETKFAVARFGGRTNQKILKNLNDHFTHGDGEFILEALTFDEGTYPATGLARITKKVFPKQTSTNSTSTTIVDKIVIILTDGLTQERDDQTYSLTISEYDIKLGFMFIEDKNSDSSTMLLEALKHQSKHSKIASDNISNLPLQMAQLMNTMLEHCLQGAKNNDNSSIIITKQTINIDIPTDIKCMPKLIYKQDPYENNGNDENKKIKAKKNVTSYTVSQPNSLIPKIMNVKNLLNQYLSRNNSYTNLSIAIGELRKYYQELTTNNDMQIYITKAEELWFAEETRLSSSIDDLMSAFSDVVFPYNKFTRRRAALRGSSLYLPGLIKAMTSEWSYKKIFSAKLAGGKRDHALCLVLDISVSMFGNLGESAFETLIIFIGALKKLGLDNYSIVLFGKKVTVIKTHDQTFDSYVIYTLLQQIKFDQEDVSNDAFGLEVAIDLLTSCATRGERKIFVLTDGYGNCSGLLPMVQQRAEDLGIDLIALGVGIDRTNLQSSYARYIQCAGSYNVPKALRSLCENEPQFKSIDWLKQPEDFITHTVTSEVESIINDPHHQKAFGEFIQKLSGERDTYMTSTGSPPSNVSVDICFCLDITGSMSRWLSQTKVQMKVIITEIKRQINEKYPSLKLKLNFAIVGYRDITDNPQYETLNFTHDENEVVTFLDKLKAKGGGDCPEDVLGALDKCISLPNWSGSNARFIVLITDAPGHGSDLNDDENDKYKNGIGLTVEKIFKRLLEKDKEIDLMFCCIKPEYTKKMENAFRQQYQGNEGRTLSVIELFDKTKQQQSTNSFHFIFVLDESGSMSGHWNSLIQAYVNFLNTRESDQGGDDIFSVVQFASTARPIYQGCKLAQAPRNLTMKGGGTTYIAGLKIADDVLTKDTTNSSIVMIFMSDGEDDNSQPLPKLTEIRKKYQNSGRRNFVCHTVAFGANVGSGRQLLQEMATAGNGQLFDARDGIQLSQVFTQIAADCNVTNTLVNRFAEILSKDISLKIMVDYL</sequence>
<evidence type="ECO:0000256" key="5">
    <source>
        <dbReference type="SAM" id="MobiDB-lite"/>
    </source>
</evidence>
<gene>
    <name evidence="7" type="ORF">JYZ213_LOCUS35562</name>
</gene>
<comment type="subcellular location">
    <subcellularLocation>
        <location evidence="1">Secreted</location>
    </subcellularLocation>
</comment>
<feature type="coiled-coil region" evidence="4">
    <location>
        <begin position="434"/>
        <end position="525"/>
    </location>
</feature>
<dbReference type="CDD" id="cd00198">
    <property type="entry name" value="vWFA"/>
    <property type="match status" value="4"/>
</dbReference>
<dbReference type="Pfam" id="PF13768">
    <property type="entry name" value="VWA_3"/>
    <property type="match status" value="1"/>
</dbReference>
<dbReference type="PANTHER" id="PTHR47763:SF4">
    <property type="entry name" value="ALPHA-PROTEIN KINASE VWKA"/>
    <property type="match status" value="1"/>
</dbReference>
<feature type="domain" description="VWFA" evidence="6">
    <location>
        <begin position="3784"/>
        <end position="3919"/>
    </location>
</feature>
<dbReference type="Pfam" id="PF00092">
    <property type="entry name" value="VWA"/>
    <property type="match status" value="1"/>
</dbReference>
<dbReference type="Gene3D" id="3.40.50.410">
    <property type="entry name" value="von Willebrand factor, type A domain"/>
    <property type="match status" value="4"/>
</dbReference>
<dbReference type="InterPro" id="IPR052969">
    <property type="entry name" value="Thr-specific_kinase-like"/>
</dbReference>
<feature type="compositionally biased region" description="Low complexity" evidence="5">
    <location>
        <begin position="3197"/>
        <end position="3207"/>
    </location>
</feature>
<dbReference type="InterPro" id="IPR056861">
    <property type="entry name" value="HMCN1-like_VWA"/>
</dbReference>
<dbReference type="Proteomes" id="UP000663845">
    <property type="component" value="Unassembled WGS sequence"/>
</dbReference>
<feature type="compositionally biased region" description="Low complexity" evidence="5">
    <location>
        <begin position="3277"/>
        <end position="3291"/>
    </location>
</feature>
<dbReference type="SMART" id="SM00327">
    <property type="entry name" value="VWA"/>
    <property type="match status" value="4"/>
</dbReference>
<dbReference type="Pfam" id="PF25106">
    <property type="entry name" value="VWA_4"/>
    <property type="match status" value="1"/>
</dbReference>
<dbReference type="PANTHER" id="PTHR47763">
    <property type="entry name" value="ALPHA-PROTEIN KINASE VWKA"/>
    <property type="match status" value="1"/>
</dbReference>
<evidence type="ECO:0000313" key="8">
    <source>
        <dbReference type="Proteomes" id="UP000663845"/>
    </source>
</evidence>
<keyword evidence="3" id="KW-0732">Signal</keyword>
<evidence type="ECO:0000313" key="7">
    <source>
        <dbReference type="EMBL" id="CAF1360663.1"/>
    </source>
</evidence>
<organism evidence="7 8">
    <name type="scientific">Adineta steineri</name>
    <dbReference type="NCBI Taxonomy" id="433720"/>
    <lineage>
        <taxon>Eukaryota</taxon>
        <taxon>Metazoa</taxon>
        <taxon>Spiralia</taxon>
        <taxon>Gnathifera</taxon>
        <taxon>Rotifera</taxon>
        <taxon>Eurotatoria</taxon>
        <taxon>Bdelloidea</taxon>
        <taxon>Adinetida</taxon>
        <taxon>Adinetidae</taxon>
        <taxon>Adineta</taxon>
    </lineage>
</organism>
<dbReference type="PROSITE" id="PS50234">
    <property type="entry name" value="VWFA"/>
    <property type="match status" value="3"/>
</dbReference>
<dbReference type="InterPro" id="IPR036465">
    <property type="entry name" value="vWFA_dom_sf"/>
</dbReference>
<feature type="region of interest" description="Disordered" evidence="5">
    <location>
        <begin position="3231"/>
        <end position="3295"/>
    </location>
</feature>
<feature type="domain" description="VWFA" evidence="6">
    <location>
        <begin position="4222"/>
        <end position="4394"/>
    </location>
</feature>
<evidence type="ECO:0000256" key="4">
    <source>
        <dbReference type="SAM" id="Coils"/>
    </source>
</evidence>
<feature type="domain" description="VWFA" evidence="6">
    <location>
        <begin position="3404"/>
        <end position="3586"/>
    </location>
</feature>
<accession>A0A815I2P8</accession>
<dbReference type="InterPro" id="IPR002035">
    <property type="entry name" value="VWF_A"/>
</dbReference>
<proteinExistence type="predicted"/>
<evidence type="ECO:0000259" key="6">
    <source>
        <dbReference type="PROSITE" id="PS50234"/>
    </source>
</evidence>
<evidence type="ECO:0000256" key="2">
    <source>
        <dbReference type="ARBA" id="ARBA00022525"/>
    </source>
</evidence>
<keyword evidence="2" id="KW-0964">Secreted</keyword>
<dbReference type="EMBL" id="CAJNOG010000799">
    <property type="protein sequence ID" value="CAF1360663.1"/>
    <property type="molecule type" value="Genomic_DNA"/>
</dbReference>
<dbReference type="SUPFAM" id="SSF53300">
    <property type="entry name" value="vWA-like"/>
    <property type="match status" value="4"/>
</dbReference>
<evidence type="ECO:0000256" key="1">
    <source>
        <dbReference type="ARBA" id="ARBA00004613"/>
    </source>
</evidence>